<feature type="region of interest" description="Disordered" evidence="7">
    <location>
        <begin position="110"/>
        <end position="154"/>
    </location>
</feature>
<sequence length="510" mass="54944">MAADDSSSLWKNMGKLPLFALFRDSRNVLNKDELGIEIANIALPATLALMADPIASLIDTAFIGRIGAVELASVGVSVAIFNQVSRITMFPLVSITTSFVAEEEATIKTSIVEEEKEEEEEEDEDENVGCNHDDNQEKVPLTGSSDKKISKPEDKRKHVASASSAMVVGCILGLIQTLFLIFTAKPLLLYMGVKPDSPMLKIAEQYLTLRSLGAPAILLSLAAQGVFRGLKDTKTPLYAIVIGDTANILLDPILIFTLRLGVNGAAIAHVVAQYLIFLVLIWRLVENVVLLPPNFKELQLGRFLKSGFQLLIKVISATSCMTVAASLAARLGPKSMAAFQVCLQIWLATSLLADGLAVAGQAILASAFAKKDFEKTVAAASRVLQIGVVLGLVLSFILASVSQFASNLFTKDVDVLKLMNISFPFIAVTQPINALAFVFDGVNYGASDFAYSAYTMVMVAIMSISCLFILSSSHGYVGIWIALTIFMCLRVFAGLLRIGTGMGPWSFLRS</sequence>
<feature type="transmembrane region" description="Helical" evidence="6">
    <location>
        <begin position="421"/>
        <end position="439"/>
    </location>
</feature>
<dbReference type="EMBL" id="BSYR01000036">
    <property type="protein sequence ID" value="GMJ02329.1"/>
    <property type="molecule type" value="Genomic_DNA"/>
</dbReference>
<dbReference type="GO" id="GO:0042910">
    <property type="term" value="F:xenobiotic transmembrane transporter activity"/>
    <property type="evidence" value="ECO:0007669"/>
    <property type="project" value="InterPro"/>
</dbReference>
<comment type="similarity">
    <text evidence="2 6">Belongs to the multi antimicrobial extrusion (MATE) (TC 2.A.66.1) family.</text>
</comment>
<comment type="subcellular location">
    <subcellularLocation>
        <location evidence="1">Membrane</location>
        <topology evidence="1">Multi-pass membrane protein</topology>
    </subcellularLocation>
</comment>
<dbReference type="InterPro" id="IPR044644">
    <property type="entry name" value="DinF-like"/>
</dbReference>
<dbReference type="Pfam" id="PF01554">
    <property type="entry name" value="MatE"/>
    <property type="match status" value="2"/>
</dbReference>
<evidence type="ECO:0000256" key="5">
    <source>
        <dbReference type="ARBA" id="ARBA00023136"/>
    </source>
</evidence>
<accession>A0A9W7IW09</accession>
<dbReference type="NCBIfam" id="TIGR00797">
    <property type="entry name" value="matE"/>
    <property type="match status" value="1"/>
</dbReference>
<keyword evidence="5 6" id="KW-0472">Membrane</keyword>
<evidence type="ECO:0000256" key="6">
    <source>
        <dbReference type="RuleBase" id="RU004914"/>
    </source>
</evidence>
<feature type="transmembrane region" description="Helical" evidence="6">
    <location>
        <begin position="310"/>
        <end position="331"/>
    </location>
</feature>
<feature type="transmembrane region" description="Helical" evidence="6">
    <location>
        <begin position="237"/>
        <end position="260"/>
    </location>
</feature>
<dbReference type="PANTHER" id="PTHR42893:SF49">
    <property type="entry name" value="PROTEIN DETOXIFICATION"/>
    <property type="match status" value="1"/>
</dbReference>
<evidence type="ECO:0000256" key="2">
    <source>
        <dbReference type="ARBA" id="ARBA00010199"/>
    </source>
</evidence>
<protein>
    <recommendedName>
        <fullName evidence="6">Protein DETOXIFICATION</fullName>
    </recommendedName>
    <alternativeName>
        <fullName evidence="6">Multidrug and toxic compound extrusion protein</fullName>
    </alternativeName>
</protein>
<keyword evidence="3 6" id="KW-0812">Transmembrane</keyword>
<proteinExistence type="inferred from homology"/>
<evidence type="ECO:0000256" key="1">
    <source>
        <dbReference type="ARBA" id="ARBA00004141"/>
    </source>
</evidence>
<keyword evidence="9" id="KW-1185">Reference proteome</keyword>
<organism evidence="8 9">
    <name type="scientific">Hibiscus trionum</name>
    <name type="common">Flower of an hour</name>
    <dbReference type="NCBI Taxonomy" id="183268"/>
    <lineage>
        <taxon>Eukaryota</taxon>
        <taxon>Viridiplantae</taxon>
        <taxon>Streptophyta</taxon>
        <taxon>Embryophyta</taxon>
        <taxon>Tracheophyta</taxon>
        <taxon>Spermatophyta</taxon>
        <taxon>Magnoliopsida</taxon>
        <taxon>eudicotyledons</taxon>
        <taxon>Gunneridae</taxon>
        <taxon>Pentapetalae</taxon>
        <taxon>rosids</taxon>
        <taxon>malvids</taxon>
        <taxon>Malvales</taxon>
        <taxon>Malvaceae</taxon>
        <taxon>Malvoideae</taxon>
        <taxon>Hibiscus</taxon>
    </lineage>
</organism>
<evidence type="ECO:0000313" key="9">
    <source>
        <dbReference type="Proteomes" id="UP001165190"/>
    </source>
</evidence>
<dbReference type="OrthoDB" id="2126698at2759"/>
<evidence type="ECO:0000256" key="4">
    <source>
        <dbReference type="ARBA" id="ARBA00022989"/>
    </source>
</evidence>
<feature type="transmembrane region" description="Helical" evidence="6">
    <location>
        <begin position="380"/>
        <end position="401"/>
    </location>
</feature>
<keyword evidence="4 6" id="KW-1133">Transmembrane helix</keyword>
<evidence type="ECO:0000313" key="8">
    <source>
        <dbReference type="EMBL" id="GMJ02329.1"/>
    </source>
</evidence>
<feature type="compositionally biased region" description="Acidic residues" evidence="7">
    <location>
        <begin position="112"/>
        <end position="127"/>
    </location>
</feature>
<comment type="caution">
    <text evidence="8">The sequence shown here is derived from an EMBL/GenBank/DDBJ whole genome shotgun (WGS) entry which is preliminary data.</text>
</comment>
<feature type="transmembrane region" description="Helical" evidence="6">
    <location>
        <begin position="266"/>
        <end position="289"/>
    </location>
</feature>
<reference evidence="8" key="1">
    <citation type="submission" date="2023-05" db="EMBL/GenBank/DDBJ databases">
        <title>Genome and transcriptome analyses reveal genes involved in the formation of fine ridges on petal epidermal cells in Hibiscus trionum.</title>
        <authorList>
            <person name="Koshimizu S."/>
            <person name="Masuda S."/>
            <person name="Ishii T."/>
            <person name="Shirasu K."/>
            <person name="Hoshino A."/>
            <person name="Arita M."/>
        </authorList>
    </citation>
    <scope>NUCLEOTIDE SEQUENCE</scope>
    <source>
        <strain evidence="8">Hamamatsu line</strain>
    </source>
</reference>
<feature type="transmembrane region" description="Helical" evidence="6">
    <location>
        <begin position="165"/>
        <end position="192"/>
    </location>
</feature>
<feature type="compositionally biased region" description="Basic and acidic residues" evidence="7">
    <location>
        <begin position="145"/>
        <end position="154"/>
    </location>
</feature>
<evidence type="ECO:0000256" key="3">
    <source>
        <dbReference type="ARBA" id="ARBA00022692"/>
    </source>
</evidence>
<dbReference type="Proteomes" id="UP001165190">
    <property type="component" value="Unassembled WGS sequence"/>
</dbReference>
<dbReference type="PANTHER" id="PTHR42893">
    <property type="entry name" value="PROTEIN DETOXIFICATION 44, CHLOROPLASTIC-RELATED"/>
    <property type="match status" value="1"/>
</dbReference>
<evidence type="ECO:0000256" key="7">
    <source>
        <dbReference type="SAM" id="MobiDB-lite"/>
    </source>
</evidence>
<dbReference type="InterPro" id="IPR002528">
    <property type="entry name" value="MATE_fam"/>
</dbReference>
<feature type="transmembrane region" description="Helical" evidence="6">
    <location>
        <begin position="343"/>
        <end position="368"/>
    </location>
</feature>
<gene>
    <name evidence="8" type="ORF">HRI_003902100</name>
</gene>
<dbReference type="GO" id="GO:0016020">
    <property type="term" value="C:membrane"/>
    <property type="evidence" value="ECO:0007669"/>
    <property type="project" value="UniProtKB-SubCell"/>
</dbReference>
<feature type="transmembrane region" description="Helical" evidence="6">
    <location>
        <begin position="477"/>
        <end position="499"/>
    </location>
</feature>
<name>A0A9W7IW09_HIBTR</name>
<dbReference type="GO" id="GO:0015297">
    <property type="term" value="F:antiporter activity"/>
    <property type="evidence" value="ECO:0007669"/>
    <property type="project" value="InterPro"/>
</dbReference>
<feature type="transmembrane region" description="Helical" evidence="6">
    <location>
        <begin position="451"/>
        <end position="471"/>
    </location>
</feature>
<dbReference type="AlphaFoldDB" id="A0A9W7IW09"/>
<comment type="caution">
    <text evidence="6">Lacks conserved residue(s) required for the propagation of feature annotation.</text>
</comment>
<dbReference type="CDD" id="cd13136">
    <property type="entry name" value="MATE_DinF_like"/>
    <property type="match status" value="1"/>
</dbReference>